<protein>
    <submittedName>
        <fullName evidence="2">Uncharacterized protein</fullName>
    </submittedName>
</protein>
<feature type="transmembrane region" description="Helical" evidence="1">
    <location>
        <begin position="36"/>
        <end position="54"/>
    </location>
</feature>
<comment type="caution">
    <text evidence="2">The sequence shown here is derived from an EMBL/GenBank/DDBJ whole genome shotgun (WGS) entry which is preliminary data.</text>
</comment>
<keyword evidence="1" id="KW-1133">Transmembrane helix</keyword>
<dbReference type="AlphaFoldDB" id="A0AAE0NPR4"/>
<dbReference type="EMBL" id="JAULSW010000004">
    <property type="protein sequence ID" value="KAK3385408.1"/>
    <property type="molecule type" value="Genomic_DNA"/>
</dbReference>
<proteinExistence type="predicted"/>
<keyword evidence="1" id="KW-0472">Membrane</keyword>
<keyword evidence="3" id="KW-1185">Reference proteome</keyword>
<dbReference type="Proteomes" id="UP001285441">
    <property type="component" value="Unassembled WGS sequence"/>
</dbReference>
<evidence type="ECO:0000256" key="1">
    <source>
        <dbReference type="SAM" id="Phobius"/>
    </source>
</evidence>
<name>A0AAE0NPR4_9PEZI</name>
<evidence type="ECO:0000313" key="3">
    <source>
        <dbReference type="Proteomes" id="UP001285441"/>
    </source>
</evidence>
<keyword evidence="1" id="KW-0812">Transmembrane</keyword>
<accession>A0AAE0NPR4</accession>
<organism evidence="2 3">
    <name type="scientific">Podospora didyma</name>
    <dbReference type="NCBI Taxonomy" id="330526"/>
    <lineage>
        <taxon>Eukaryota</taxon>
        <taxon>Fungi</taxon>
        <taxon>Dikarya</taxon>
        <taxon>Ascomycota</taxon>
        <taxon>Pezizomycotina</taxon>
        <taxon>Sordariomycetes</taxon>
        <taxon>Sordariomycetidae</taxon>
        <taxon>Sordariales</taxon>
        <taxon>Podosporaceae</taxon>
        <taxon>Podospora</taxon>
    </lineage>
</organism>
<gene>
    <name evidence="2" type="ORF">B0H63DRAFT_472869</name>
</gene>
<evidence type="ECO:0000313" key="2">
    <source>
        <dbReference type="EMBL" id="KAK3385408.1"/>
    </source>
</evidence>
<sequence length="76" mass="8586">MVWAWWRHSIRGPRSLIYPALSIGVFGRAKVVRVKVQARPIVVCGLMAIAMAWWPSLVRWLRRFSVTCSADSTGSS</sequence>
<reference evidence="2" key="2">
    <citation type="submission" date="2023-06" db="EMBL/GenBank/DDBJ databases">
        <authorList>
            <consortium name="Lawrence Berkeley National Laboratory"/>
            <person name="Haridas S."/>
            <person name="Hensen N."/>
            <person name="Bonometti L."/>
            <person name="Westerberg I."/>
            <person name="Brannstrom I.O."/>
            <person name="Guillou S."/>
            <person name="Cros-Aarteil S."/>
            <person name="Calhoun S."/>
            <person name="Kuo A."/>
            <person name="Mondo S."/>
            <person name="Pangilinan J."/>
            <person name="Riley R."/>
            <person name="LaButti K."/>
            <person name="Andreopoulos B."/>
            <person name="Lipzen A."/>
            <person name="Chen C."/>
            <person name="Yanf M."/>
            <person name="Daum C."/>
            <person name="Ng V."/>
            <person name="Clum A."/>
            <person name="Steindorff A."/>
            <person name="Ohm R."/>
            <person name="Martin F."/>
            <person name="Silar P."/>
            <person name="Natvig D."/>
            <person name="Lalanne C."/>
            <person name="Gautier V."/>
            <person name="Ament-velasquez S.L."/>
            <person name="Kruys A."/>
            <person name="Hutchinson M.I."/>
            <person name="Powell A.J."/>
            <person name="Barry K."/>
            <person name="Miller A.N."/>
            <person name="Grigoriev I.V."/>
            <person name="Debuchy R."/>
            <person name="Gladieux P."/>
            <person name="Thoren M.H."/>
            <person name="Johannesson H."/>
        </authorList>
    </citation>
    <scope>NUCLEOTIDE SEQUENCE</scope>
    <source>
        <strain evidence="2">CBS 232.78</strain>
    </source>
</reference>
<reference evidence="2" key="1">
    <citation type="journal article" date="2023" name="Mol. Phylogenet. Evol.">
        <title>Genome-scale phylogeny and comparative genomics of the fungal order Sordariales.</title>
        <authorList>
            <person name="Hensen N."/>
            <person name="Bonometti L."/>
            <person name="Westerberg I."/>
            <person name="Brannstrom I.O."/>
            <person name="Guillou S."/>
            <person name="Cros-Aarteil S."/>
            <person name="Calhoun S."/>
            <person name="Haridas S."/>
            <person name="Kuo A."/>
            <person name="Mondo S."/>
            <person name="Pangilinan J."/>
            <person name="Riley R."/>
            <person name="LaButti K."/>
            <person name="Andreopoulos B."/>
            <person name="Lipzen A."/>
            <person name="Chen C."/>
            <person name="Yan M."/>
            <person name="Daum C."/>
            <person name="Ng V."/>
            <person name="Clum A."/>
            <person name="Steindorff A."/>
            <person name="Ohm R.A."/>
            <person name="Martin F."/>
            <person name="Silar P."/>
            <person name="Natvig D.O."/>
            <person name="Lalanne C."/>
            <person name="Gautier V."/>
            <person name="Ament-Velasquez S.L."/>
            <person name="Kruys A."/>
            <person name="Hutchinson M.I."/>
            <person name="Powell A.J."/>
            <person name="Barry K."/>
            <person name="Miller A.N."/>
            <person name="Grigoriev I.V."/>
            <person name="Debuchy R."/>
            <person name="Gladieux P."/>
            <person name="Hiltunen Thoren M."/>
            <person name="Johannesson H."/>
        </authorList>
    </citation>
    <scope>NUCLEOTIDE SEQUENCE</scope>
    <source>
        <strain evidence="2">CBS 232.78</strain>
    </source>
</reference>